<accession>A0A850NFI9</accession>
<dbReference type="EMBL" id="WYET01000001">
    <property type="protein sequence ID" value="NVN17202.1"/>
    <property type="molecule type" value="Genomic_DNA"/>
</dbReference>
<dbReference type="RefSeq" id="WP_176619174.1">
    <property type="nucleotide sequence ID" value="NZ_WYET01000001.1"/>
</dbReference>
<organism evidence="2 3">
    <name type="scientific">Flagellimonas chongwuensis</name>
    <dbReference type="NCBI Taxonomy" id="2697365"/>
    <lineage>
        <taxon>Bacteria</taxon>
        <taxon>Pseudomonadati</taxon>
        <taxon>Bacteroidota</taxon>
        <taxon>Flavobacteriia</taxon>
        <taxon>Flavobacteriales</taxon>
        <taxon>Flavobacteriaceae</taxon>
        <taxon>Flagellimonas</taxon>
    </lineage>
</organism>
<comment type="caution">
    <text evidence="2">The sequence shown here is derived from an EMBL/GenBank/DDBJ whole genome shotgun (WGS) entry which is preliminary data.</text>
</comment>
<feature type="region of interest" description="Disordered" evidence="1">
    <location>
        <begin position="1"/>
        <end position="20"/>
    </location>
</feature>
<protein>
    <submittedName>
        <fullName evidence="2">Uncharacterized protein</fullName>
    </submittedName>
</protein>
<keyword evidence="3" id="KW-1185">Reference proteome</keyword>
<name>A0A850NFI9_9FLAO</name>
<sequence>MEKNNNRLSPRANKGNINRCNSTLTPNNAIKMVAGRARFRIIFFIPEISSLDLNFTLSSTPMKMKKRNTIVF</sequence>
<dbReference type="Proteomes" id="UP000558089">
    <property type="component" value="Unassembled WGS sequence"/>
</dbReference>
<evidence type="ECO:0000313" key="3">
    <source>
        <dbReference type="Proteomes" id="UP000558089"/>
    </source>
</evidence>
<evidence type="ECO:0000313" key="2">
    <source>
        <dbReference type="EMBL" id="NVN17202.1"/>
    </source>
</evidence>
<reference evidence="2 3" key="1">
    <citation type="submission" date="2020-01" db="EMBL/GenBank/DDBJ databases">
        <title>Draft Genome Analysis of Muricauda sp. HICW Isolated from coastal seawater of PR China.</title>
        <authorList>
            <person name="Chen M.-X."/>
        </authorList>
    </citation>
    <scope>NUCLEOTIDE SEQUENCE [LARGE SCALE GENOMIC DNA]</scope>
    <source>
        <strain evidence="2 3">HICW</strain>
    </source>
</reference>
<evidence type="ECO:0000256" key="1">
    <source>
        <dbReference type="SAM" id="MobiDB-lite"/>
    </source>
</evidence>
<gene>
    <name evidence="2" type="ORF">GUA46_02525</name>
</gene>
<proteinExistence type="predicted"/>
<dbReference type="AlphaFoldDB" id="A0A850NFI9"/>